<comment type="caution">
    <text evidence="2">The sequence shown here is derived from an EMBL/GenBank/DDBJ whole genome shotgun (WGS) entry which is preliminary data.</text>
</comment>
<sequence length="296" mass="33808">MNKKLRSTLVLLGLLVVIVAAGLIYLIFIQGKKLDEKREKLKELNAKVIDPVELNNRYMELAKRSAELDSILANRKFNIPQNLSSIKFFNFINSIISGFSDQTQVNVEYLDQKQDKEFQTHSYKLSGFGYFNDVYRLIYAIEQSKELKKIKTISFGNLVKTDKNQNPLFLVNFTMDVMVYFSTDSRFAPAVPVENNLATGQIYDAFFPLIRNEIPPNVDGLLDVQGARLLALIPEGAFIADTKGNTYLVWEGEQVYLGYLTKIDYQNSKVSFVLNKGGIIENVDLELDRTEFNKKK</sequence>
<dbReference type="EMBL" id="DSUJ01000010">
    <property type="protein sequence ID" value="HFI92318.1"/>
    <property type="molecule type" value="Genomic_DNA"/>
</dbReference>
<accession>A0A7V2ZM14</accession>
<feature type="transmembrane region" description="Helical" evidence="1">
    <location>
        <begin position="9"/>
        <end position="28"/>
    </location>
</feature>
<dbReference type="AlphaFoldDB" id="A0A7V2ZM14"/>
<protein>
    <recommendedName>
        <fullName evidence="3">Tfp pilus assembly protein PilO</fullName>
    </recommendedName>
</protein>
<proteinExistence type="predicted"/>
<organism evidence="2">
    <name type="scientific">Ignavibacterium album</name>
    <dbReference type="NCBI Taxonomy" id="591197"/>
    <lineage>
        <taxon>Bacteria</taxon>
        <taxon>Pseudomonadati</taxon>
        <taxon>Ignavibacteriota</taxon>
        <taxon>Ignavibacteria</taxon>
        <taxon>Ignavibacteriales</taxon>
        <taxon>Ignavibacteriaceae</taxon>
        <taxon>Ignavibacterium</taxon>
    </lineage>
</organism>
<evidence type="ECO:0000313" key="2">
    <source>
        <dbReference type="EMBL" id="HFI92318.1"/>
    </source>
</evidence>
<keyword evidence="1" id="KW-0812">Transmembrane</keyword>
<gene>
    <name evidence="2" type="ORF">ENS31_12445</name>
</gene>
<reference evidence="2" key="1">
    <citation type="journal article" date="2020" name="mSystems">
        <title>Genome- and Community-Level Interaction Insights into Carbon Utilization and Element Cycling Functions of Hydrothermarchaeota in Hydrothermal Sediment.</title>
        <authorList>
            <person name="Zhou Z."/>
            <person name="Liu Y."/>
            <person name="Xu W."/>
            <person name="Pan J."/>
            <person name="Luo Z.H."/>
            <person name="Li M."/>
        </authorList>
    </citation>
    <scope>NUCLEOTIDE SEQUENCE [LARGE SCALE GENOMIC DNA]</scope>
    <source>
        <strain evidence="2">SpSt-479</strain>
    </source>
</reference>
<evidence type="ECO:0000256" key="1">
    <source>
        <dbReference type="SAM" id="Phobius"/>
    </source>
</evidence>
<dbReference type="RefSeq" id="WP_304146931.1">
    <property type="nucleotide sequence ID" value="NZ_JAOAIE010000102.1"/>
</dbReference>
<keyword evidence="1" id="KW-1133">Transmembrane helix</keyword>
<evidence type="ECO:0008006" key="3">
    <source>
        <dbReference type="Google" id="ProtNLM"/>
    </source>
</evidence>
<keyword evidence="1" id="KW-0472">Membrane</keyword>
<name>A0A7V2ZM14_9BACT</name>